<name>A0A0A8XZ78_ARUDO</name>
<reference evidence="2" key="2">
    <citation type="journal article" date="2015" name="Data Brief">
        <title>Shoot transcriptome of the giant reed, Arundo donax.</title>
        <authorList>
            <person name="Barrero R.A."/>
            <person name="Guerrero F.D."/>
            <person name="Moolhuijzen P."/>
            <person name="Goolsby J.A."/>
            <person name="Tidwell J."/>
            <person name="Bellgard S.E."/>
            <person name="Bellgard M.I."/>
        </authorList>
    </citation>
    <scope>NUCLEOTIDE SEQUENCE</scope>
    <source>
        <tissue evidence="2">Shoot tissue taken approximately 20 cm above the soil surface</tissue>
    </source>
</reference>
<sequence>MPRRGGEVEGGVDAAEEDRGGAAALIGGAEQARSSEVQTKDERRDGG</sequence>
<proteinExistence type="predicted"/>
<evidence type="ECO:0000313" key="2">
    <source>
        <dbReference type="EMBL" id="JAD17980.1"/>
    </source>
</evidence>
<evidence type="ECO:0000256" key="1">
    <source>
        <dbReference type="SAM" id="MobiDB-lite"/>
    </source>
</evidence>
<reference evidence="2" key="1">
    <citation type="submission" date="2014-09" db="EMBL/GenBank/DDBJ databases">
        <authorList>
            <person name="Magalhaes I.L.F."/>
            <person name="Oliveira U."/>
            <person name="Santos F.R."/>
            <person name="Vidigal T.H.D.A."/>
            <person name="Brescovit A.D."/>
            <person name="Santos A.J."/>
        </authorList>
    </citation>
    <scope>NUCLEOTIDE SEQUENCE</scope>
    <source>
        <tissue evidence="2">Shoot tissue taken approximately 20 cm above the soil surface</tissue>
    </source>
</reference>
<feature type="compositionally biased region" description="Basic and acidic residues" evidence="1">
    <location>
        <begin position="38"/>
        <end position="47"/>
    </location>
</feature>
<protein>
    <submittedName>
        <fullName evidence="2">Uncharacterized protein</fullName>
    </submittedName>
</protein>
<accession>A0A0A8XZ78</accession>
<feature type="region of interest" description="Disordered" evidence="1">
    <location>
        <begin position="1"/>
        <end position="47"/>
    </location>
</feature>
<organism evidence="2">
    <name type="scientific">Arundo donax</name>
    <name type="common">Giant reed</name>
    <name type="synonym">Donax arundinaceus</name>
    <dbReference type="NCBI Taxonomy" id="35708"/>
    <lineage>
        <taxon>Eukaryota</taxon>
        <taxon>Viridiplantae</taxon>
        <taxon>Streptophyta</taxon>
        <taxon>Embryophyta</taxon>
        <taxon>Tracheophyta</taxon>
        <taxon>Spermatophyta</taxon>
        <taxon>Magnoliopsida</taxon>
        <taxon>Liliopsida</taxon>
        <taxon>Poales</taxon>
        <taxon>Poaceae</taxon>
        <taxon>PACMAD clade</taxon>
        <taxon>Arundinoideae</taxon>
        <taxon>Arundineae</taxon>
        <taxon>Arundo</taxon>
    </lineage>
</organism>
<dbReference type="AlphaFoldDB" id="A0A0A8XZ78"/>
<dbReference type="EMBL" id="GBRH01279915">
    <property type="protein sequence ID" value="JAD17980.1"/>
    <property type="molecule type" value="Transcribed_RNA"/>
</dbReference>